<proteinExistence type="predicted"/>
<dbReference type="EMBL" id="JAJTND010000001">
    <property type="protein sequence ID" value="MCE3531032.1"/>
    <property type="molecule type" value="Genomic_DNA"/>
</dbReference>
<dbReference type="Proteomes" id="UP001320170">
    <property type="component" value="Unassembled WGS sequence"/>
</dbReference>
<gene>
    <name evidence="1" type="ORF">LXO92_01405</name>
</gene>
<evidence type="ECO:0000313" key="2">
    <source>
        <dbReference type="Proteomes" id="UP001320170"/>
    </source>
</evidence>
<name>A0ABS8X073_9GAMM</name>
<sequence length="173" mass="20577">MSHIETSYKEILNNELNSQLLKEKEKIHSTVEGLLTNFTNLFLKDNTAVLKEICQLKVEILQLKTKLMIQHILTNNADFEFDDYRLAANLHNYLEEFSDEVGSIKWDQFESDREKYIELNPEYFDKVYSVLRGQYDALKEEFYIGDIWENWDYNADSEEEESDEYSGESFKPE</sequence>
<evidence type="ECO:0000313" key="1">
    <source>
        <dbReference type="EMBL" id="MCE3531032.1"/>
    </source>
</evidence>
<reference evidence="1 2" key="1">
    <citation type="journal article" date="2024" name="Pathogens">
        <title>Characterization of a Novel Species of Legionella Isolated from a Healthcare Facility: Legionella resiliens sp. nov.</title>
        <authorList>
            <person name="Cristino S."/>
            <person name="Pascale M.R."/>
            <person name="Marino F."/>
            <person name="Derelitto C."/>
            <person name="Salaris S."/>
            <person name="Orsini M."/>
            <person name="Squarzoni S."/>
            <person name="Grottola A."/>
            <person name="Girolamini L."/>
        </authorList>
    </citation>
    <scope>NUCLEOTIDE SEQUENCE [LARGE SCALE GENOMIC DNA]</scope>
    <source>
        <strain evidence="1 2">8cVS16</strain>
    </source>
</reference>
<dbReference type="RefSeq" id="WP_233291515.1">
    <property type="nucleotide sequence ID" value="NZ_JAJTND010000001.1"/>
</dbReference>
<organism evidence="1 2">
    <name type="scientific">Legionella resiliens</name>
    <dbReference type="NCBI Taxonomy" id="2905958"/>
    <lineage>
        <taxon>Bacteria</taxon>
        <taxon>Pseudomonadati</taxon>
        <taxon>Pseudomonadota</taxon>
        <taxon>Gammaproteobacteria</taxon>
        <taxon>Legionellales</taxon>
        <taxon>Legionellaceae</taxon>
        <taxon>Legionella</taxon>
    </lineage>
</organism>
<accession>A0ABS8X073</accession>
<comment type="caution">
    <text evidence="1">The sequence shown here is derived from an EMBL/GenBank/DDBJ whole genome shotgun (WGS) entry which is preliminary data.</text>
</comment>
<keyword evidence="2" id="KW-1185">Reference proteome</keyword>
<protein>
    <submittedName>
        <fullName evidence="1">Uncharacterized protein</fullName>
    </submittedName>
</protein>